<feature type="signal peptide" evidence="2">
    <location>
        <begin position="1"/>
        <end position="26"/>
    </location>
</feature>
<dbReference type="Gene3D" id="3.40.50.1820">
    <property type="entry name" value="alpha/beta hydrolase"/>
    <property type="match status" value="1"/>
</dbReference>
<evidence type="ECO:0008006" key="5">
    <source>
        <dbReference type="Google" id="ProtNLM"/>
    </source>
</evidence>
<evidence type="ECO:0000313" key="4">
    <source>
        <dbReference type="Proteomes" id="UP001299970"/>
    </source>
</evidence>
<reference evidence="3 4" key="1">
    <citation type="submission" date="2022-03" db="EMBL/GenBank/DDBJ databases">
        <title>Pseudonocardia alaer sp. nov., a novel actinomycete isolated from reed forest soil.</title>
        <authorList>
            <person name="Wang L."/>
        </authorList>
    </citation>
    <scope>NUCLEOTIDE SEQUENCE [LARGE SCALE GENOMIC DNA]</scope>
    <source>
        <strain evidence="3 4">Y-16303</strain>
    </source>
</reference>
<dbReference type="Proteomes" id="UP001299970">
    <property type="component" value="Unassembled WGS sequence"/>
</dbReference>
<keyword evidence="2" id="KW-0732">Signal</keyword>
<comment type="caution">
    <text evidence="3">The sequence shown here is derived from an EMBL/GenBank/DDBJ whole genome shotgun (WGS) entry which is preliminary data.</text>
</comment>
<sequence>MPRSRPLHILLAGVIGLTAWTPGVAAADPPGDGLDGSRPWPGYMIVLPELDPLPVGGGETTLFVGINEHAGYAAEVPPQWNGDLVLWAHGFRGNGADLTVDAPPYGLRERFIAQGYAWAASSYDRNGYDVAAGVQSTAALATEFTELVRAPERTYLAGVSMGGHVVARALEEHPDTYAGALPMCGVLGDHELFDYFLDYQLTAGALAGVPAYPAGPDFATAVLPRIYDGLGLAEGNPAVDTPAAQQLRAATVLDSGGPRPGTDASFAYWKDYLFGLGVPDASPTPVEGVAADPGVVAGNVGTDYAPDEPVDLDAGVQRVEVADERTRESRGLTPVAQVFGKPDAPVLSLHDLGDMFVPFSMEQIYAQEVQAAGRDELLVQRAIRAAGHCEFSPAEAGQAWDDLVAWVEDGTRPEGDDVTDPETVAHPDFGCRFTDAAAYSASGSPGEDNTRPLFAPCP</sequence>
<evidence type="ECO:0000256" key="2">
    <source>
        <dbReference type="SAM" id="SignalP"/>
    </source>
</evidence>
<dbReference type="InterPro" id="IPR029058">
    <property type="entry name" value="AB_hydrolase_fold"/>
</dbReference>
<dbReference type="EMBL" id="JAKXMK010000020">
    <property type="protein sequence ID" value="MCH6168536.1"/>
    <property type="molecule type" value="Genomic_DNA"/>
</dbReference>
<feature type="region of interest" description="Disordered" evidence="1">
    <location>
        <begin position="439"/>
        <end position="458"/>
    </location>
</feature>
<evidence type="ECO:0000313" key="3">
    <source>
        <dbReference type="EMBL" id="MCH6168536.1"/>
    </source>
</evidence>
<proteinExistence type="predicted"/>
<dbReference type="RefSeq" id="WP_241039184.1">
    <property type="nucleotide sequence ID" value="NZ_BAAAJF010000022.1"/>
</dbReference>
<accession>A0ABS9TJ36</accession>
<organism evidence="3 4">
    <name type="scientific">Pseudonocardia alaniniphila</name>
    <dbReference type="NCBI Taxonomy" id="75291"/>
    <lineage>
        <taxon>Bacteria</taxon>
        <taxon>Bacillati</taxon>
        <taxon>Actinomycetota</taxon>
        <taxon>Actinomycetes</taxon>
        <taxon>Pseudonocardiales</taxon>
        <taxon>Pseudonocardiaceae</taxon>
        <taxon>Pseudonocardia</taxon>
    </lineage>
</organism>
<feature type="chain" id="PRO_5045169314" description="Prolyl oligopeptidase family protein" evidence="2">
    <location>
        <begin position="27"/>
        <end position="458"/>
    </location>
</feature>
<gene>
    <name evidence="3" type="ORF">MMF94_22815</name>
</gene>
<keyword evidence="4" id="KW-1185">Reference proteome</keyword>
<name>A0ABS9TJ36_9PSEU</name>
<evidence type="ECO:0000256" key="1">
    <source>
        <dbReference type="SAM" id="MobiDB-lite"/>
    </source>
</evidence>
<dbReference type="SUPFAM" id="SSF53474">
    <property type="entry name" value="alpha/beta-Hydrolases"/>
    <property type="match status" value="1"/>
</dbReference>
<protein>
    <recommendedName>
        <fullName evidence="5">Prolyl oligopeptidase family protein</fullName>
    </recommendedName>
</protein>